<dbReference type="Proteomes" id="UP001172102">
    <property type="component" value="Unassembled WGS sequence"/>
</dbReference>
<gene>
    <name evidence="2" type="ORF">B0H67DRAFT_657690</name>
</gene>
<feature type="compositionally biased region" description="Polar residues" evidence="1">
    <location>
        <begin position="81"/>
        <end position="102"/>
    </location>
</feature>
<evidence type="ECO:0000313" key="2">
    <source>
        <dbReference type="EMBL" id="KAK0724887.1"/>
    </source>
</evidence>
<evidence type="ECO:0000313" key="3">
    <source>
        <dbReference type="Proteomes" id="UP001172102"/>
    </source>
</evidence>
<sequence length="561" mass="59808">MPIIRIKVPRRNTGAGRSDPQPEVSGPAMAAESEAVDTTVMAPGSAASAGLQVSAEPPIVGPEAAGPAQAHNEVVDAAESANPTKATDSNHPPDSSETANPTTNLISFDFEDFGDDYYEAPTYSRHVSQVSPVRYCPILPKPRPDEPSQGDMARVTRSMANNARNNNAASTANAANAANMGHPADMANPYNAAYIAPNASNAGMGDMAYMSNNAAQMPPNAGYMPNDAAYMPNSANYMAYNDNSADMAYTANMGVGDDEMALNNAENASSDSDGGMSDSDSEPTGIDLYALHDQEVMFKDSHLWAQLDTDLPFTPVDIDLLPDFKLELITRVVTVTGRMLGVVGLLYPLATFCLSRVPVPQSTTIRVSGRGMAKMSALLPPAVAEQQKYMLCLRMRDWPSGGVAAFPDTRENRASLREVEEAFDQIEYEVWIRRAYKFSVAGAGSVLKVMRGYEGANGPASRQATAAWFRRNPGGPEDDAAGRRALTQHAFGNPRHAEGTMATSAVAEMLAGLEEDAEEEGAEEEEEEEEGEEEEEEVVAAPVKGKGKGKGRGRAKGKGRA</sequence>
<proteinExistence type="predicted"/>
<name>A0AA40AZI5_9PEZI</name>
<feature type="region of interest" description="Disordered" evidence="1">
    <location>
        <begin position="264"/>
        <end position="285"/>
    </location>
</feature>
<dbReference type="EMBL" id="JAUKUA010000002">
    <property type="protein sequence ID" value="KAK0724887.1"/>
    <property type="molecule type" value="Genomic_DNA"/>
</dbReference>
<evidence type="ECO:0000256" key="1">
    <source>
        <dbReference type="SAM" id="MobiDB-lite"/>
    </source>
</evidence>
<comment type="caution">
    <text evidence="2">The sequence shown here is derived from an EMBL/GenBank/DDBJ whole genome shotgun (WGS) entry which is preliminary data.</text>
</comment>
<accession>A0AA40AZI5</accession>
<feature type="compositionally biased region" description="Low complexity" evidence="1">
    <location>
        <begin position="269"/>
        <end position="278"/>
    </location>
</feature>
<reference evidence="2" key="1">
    <citation type="submission" date="2023-06" db="EMBL/GenBank/DDBJ databases">
        <title>Genome-scale phylogeny and comparative genomics of the fungal order Sordariales.</title>
        <authorList>
            <consortium name="Lawrence Berkeley National Laboratory"/>
            <person name="Hensen N."/>
            <person name="Bonometti L."/>
            <person name="Westerberg I."/>
            <person name="Brannstrom I.O."/>
            <person name="Guillou S."/>
            <person name="Cros-Aarteil S."/>
            <person name="Calhoun S."/>
            <person name="Haridas S."/>
            <person name="Kuo A."/>
            <person name="Mondo S."/>
            <person name="Pangilinan J."/>
            <person name="Riley R."/>
            <person name="Labutti K."/>
            <person name="Andreopoulos B."/>
            <person name="Lipzen A."/>
            <person name="Chen C."/>
            <person name="Yanf M."/>
            <person name="Daum C."/>
            <person name="Ng V."/>
            <person name="Clum A."/>
            <person name="Steindorff A."/>
            <person name="Ohm R."/>
            <person name="Martin F."/>
            <person name="Silar P."/>
            <person name="Natvig D."/>
            <person name="Lalanne C."/>
            <person name="Gautier V."/>
            <person name="Ament-Velasquez S.L."/>
            <person name="Kruys A."/>
            <person name="Hutchinson M.I."/>
            <person name="Powell A.J."/>
            <person name="Barry K."/>
            <person name="Miller A.N."/>
            <person name="Grigoriev I.V."/>
            <person name="Debuchy R."/>
            <person name="Gladieux P."/>
            <person name="Thoren M.H."/>
            <person name="Johannesson H."/>
        </authorList>
    </citation>
    <scope>NUCLEOTIDE SEQUENCE</scope>
    <source>
        <strain evidence="2">SMH4607-1</strain>
    </source>
</reference>
<protein>
    <submittedName>
        <fullName evidence="2">Uncharacterized protein</fullName>
    </submittedName>
</protein>
<feature type="compositionally biased region" description="Acidic residues" evidence="1">
    <location>
        <begin position="513"/>
        <end position="538"/>
    </location>
</feature>
<feature type="compositionally biased region" description="Basic residues" evidence="1">
    <location>
        <begin position="545"/>
        <end position="561"/>
    </location>
</feature>
<feature type="region of interest" description="Disordered" evidence="1">
    <location>
        <begin position="509"/>
        <end position="561"/>
    </location>
</feature>
<dbReference type="AlphaFoldDB" id="A0AA40AZI5"/>
<keyword evidence="3" id="KW-1185">Reference proteome</keyword>
<organism evidence="2 3">
    <name type="scientific">Lasiosphaeris hirsuta</name>
    <dbReference type="NCBI Taxonomy" id="260670"/>
    <lineage>
        <taxon>Eukaryota</taxon>
        <taxon>Fungi</taxon>
        <taxon>Dikarya</taxon>
        <taxon>Ascomycota</taxon>
        <taxon>Pezizomycotina</taxon>
        <taxon>Sordariomycetes</taxon>
        <taxon>Sordariomycetidae</taxon>
        <taxon>Sordariales</taxon>
        <taxon>Lasiosphaeriaceae</taxon>
        <taxon>Lasiosphaeris</taxon>
    </lineage>
</organism>
<feature type="region of interest" description="Disordered" evidence="1">
    <location>
        <begin position="1"/>
        <end position="102"/>
    </location>
</feature>